<evidence type="ECO:0000313" key="1">
    <source>
        <dbReference type="EMBL" id="KKN36987.1"/>
    </source>
</evidence>
<comment type="caution">
    <text evidence="1">The sequence shown here is derived from an EMBL/GenBank/DDBJ whole genome shotgun (WGS) entry which is preliminary data.</text>
</comment>
<dbReference type="AlphaFoldDB" id="A0A0F9QIZ1"/>
<accession>A0A0F9QIZ1</accession>
<protein>
    <submittedName>
        <fullName evidence="1">Uncharacterized protein</fullName>
    </submittedName>
</protein>
<proteinExistence type="predicted"/>
<organism evidence="1">
    <name type="scientific">marine sediment metagenome</name>
    <dbReference type="NCBI Taxonomy" id="412755"/>
    <lineage>
        <taxon>unclassified sequences</taxon>
        <taxon>metagenomes</taxon>
        <taxon>ecological metagenomes</taxon>
    </lineage>
</organism>
<name>A0A0F9QIZ1_9ZZZZ</name>
<dbReference type="EMBL" id="LAZR01001928">
    <property type="protein sequence ID" value="KKN36987.1"/>
    <property type="molecule type" value="Genomic_DNA"/>
</dbReference>
<reference evidence="1" key="1">
    <citation type="journal article" date="2015" name="Nature">
        <title>Complex archaea that bridge the gap between prokaryotes and eukaryotes.</title>
        <authorList>
            <person name="Spang A."/>
            <person name="Saw J.H."/>
            <person name="Jorgensen S.L."/>
            <person name="Zaremba-Niedzwiedzka K."/>
            <person name="Martijn J."/>
            <person name="Lind A.E."/>
            <person name="van Eijk R."/>
            <person name="Schleper C."/>
            <person name="Guy L."/>
            <person name="Ettema T.J."/>
        </authorList>
    </citation>
    <scope>NUCLEOTIDE SEQUENCE</scope>
</reference>
<gene>
    <name evidence="1" type="ORF">LCGC14_0767980</name>
</gene>
<sequence length="243" mass="25854">MVHGTRDWGITAGAATTYRLTDLAELAARLGSPVTHDRQGDVIFMDNFEDGLGKWEAASDGGGDSVGLSAARARSGWLSALLTSGSGAGRYAQIYRGVNLPVLSGLGVELSFSVPVALETLKLQLHILDGTNRYRFEVTYDDANNRLDRLNAAGGLTTVASGLVLAGWGRMFHTVKLVGDTLNGTYGRLIMNDTKHDLEEAEAFSGADSGDPRLELTVTLTGRSGYNDAVHIDDVIATQNEPV</sequence>